<evidence type="ECO:0000313" key="2">
    <source>
        <dbReference type="Proteomes" id="UP000305674"/>
    </source>
</evidence>
<gene>
    <name evidence="1" type="ORF">FCL40_14060</name>
</gene>
<organism evidence="1 2">
    <name type="scientific">Ferrimonas sediminicola</name>
    <dbReference type="NCBI Taxonomy" id="2569538"/>
    <lineage>
        <taxon>Bacteria</taxon>
        <taxon>Pseudomonadati</taxon>
        <taxon>Pseudomonadota</taxon>
        <taxon>Gammaproteobacteria</taxon>
        <taxon>Alteromonadales</taxon>
        <taxon>Ferrimonadaceae</taxon>
        <taxon>Ferrimonas</taxon>
    </lineage>
</organism>
<dbReference type="Proteomes" id="UP000305674">
    <property type="component" value="Unassembled WGS sequence"/>
</dbReference>
<dbReference type="OrthoDB" id="5852241at2"/>
<dbReference type="InterPro" id="IPR021523">
    <property type="entry name" value="DUF3187"/>
</dbReference>
<dbReference type="EMBL" id="SWCI01000010">
    <property type="protein sequence ID" value="TKB48046.1"/>
    <property type="molecule type" value="Genomic_DNA"/>
</dbReference>
<comment type="caution">
    <text evidence="1">The sequence shown here is derived from an EMBL/GenBank/DDBJ whole genome shotgun (WGS) entry which is preliminary data.</text>
</comment>
<protein>
    <submittedName>
        <fullName evidence="1">DUF3187 family protein</fullName>
    </submittedName>
</protein>
<name>A0A4U1BDJ6_9GAMM</name>
<dbReference type="Pfam" id="PF11383">
    <property type="entry name" value="DUF3187"/>
    <property type="match status" value="1"/>
</dbReference>
<dbReference type="AlphaFoldDB" id="A0A4U1BDJ6"/>
<accession>A0A4U1BDJ6</accession>
<evidence type="ECO:0000313" key="1">
    <source>
        <dbReference type="EMBL" id="TKB48046.1"/>
    </source>
</evidence>
<sequence length="315" mass="35532">MKAVWILGGLLLATAPAHGRYWADGPLMVRSQAPVKSLVLSPIFRPASYTQGDLVADAAFYAASIWAVDDDYLMDYYTIQYRFSLLWSLSDRWQLGASIASHTTDDAHLDQLTLSFHKLFGISQNGRDQVAKHRSYLEIPKADLLIEDFSGQAIGRQLELSLGYALYHHHRHDLSGTVVVAYEDDTNPRSGGGWDGSVQLDYQYAWRSNALYLMGAMAWTDGDAIFGFDMEGSSWHWGLGYRRRFGERHQLLLEYNASDGILPDLGQFANSVHEINAGYRYQVRNLALEGVIMENFKYPDNSADVALVAKIRYKF</sequence>
<reference evidence="1 2" key="1">
    <citation type="submission" date="2019-04" db="EMBL/GenBank/DDBJ databases">
        <authorList>
            <person name="Hwang J.C."/>
        </authorList>
    </citation>
    <scope>NUCLEOTIDE SEQUENCE [LARGE SCALE GENOMIC DNA]</scope>
    <source>
        <strain evidence="1 2">IMCC35001</strain>
    </source>
</reference>
<proteinExistence type="predicted"/>
<keyword evidence="2" id="KW-1185">Reference proteome</keyword>
<dbReference type="RefSeq" id="WP_136853935.1">
    <property type="nucleotide sequence ID" value="NZ_SWCI01000010.1"/>
</dbReference>
<dbReference type="SUPFAM" id="SSF56935">
    <property type="entry name" value="Porins"/>
    <property type="match status" value="1"/>
</dbReference>